<comment type="caution">
    <text evidence="4">The sequence shown here is derived from an EMBL/GenBank/DDBJ whole genome shotgun (WGS) entry which is preliminary data.</text>
</comment>
<keyword evidence="1 2" id="KW-0238">DNA-binding</keyword>
<feature type="domain" description="HTH tetR-type" evidence="3">
    <location>
        <begin position="14"/>
        <end position="74"/>
    </location>
</feature>
<dbReference type="PRINTS" id="PR00455">
    <property type="entry name" value="HTHTETR"/>
</dbReference>
<dbReference type="PANTHER" id="PTHR30055">
    <property type="entry name" value="HTH-TYPE TRANSCRIPTIONAL REGULATOR RUTR"/>
    <property type="match status" value="1"/>
</dbReference>
<dbReference type="Pfam" id="PF17939">
    <property type="entry name" value="TetR_C_30"/>
    <property type="match status" value="1"/>
</dbReference>
<dbReference type="AlphaFoldDB" id="A0A2A5CFX7"/>
<dbReference type="InterPro" id="IPR050109">
    <property type="entry name" value="HTH-type_TetR-like_transc_reg"/>
</dbReference>
<evidence type="ECO:0000313" key="5">
    <source>
        <dbReference type="Proteomes" id="UP000228987"/>
    </source>
</evidence>
<reference evidence="5" key="1">
    <citation type="submission" date="2017-08" db="EMBL/GenBank/DDBJ databases">
        <title>A dynamic microbial community with high functional redundancy inhabits the cold, oxic subseafloor aquifer.</title>
        <authorList>
            <person name="Tully B.J."/>
            <person name="Wheat C.G."/>
            <person name="Glazer B.T."/>
            <person name="Huber J.A."/>
        </authorList>
    </citation>
    <scope>NUCLEOTIDE SEQUENCE [LARGE SCALE GENOMIC DNA]</scope>
</reference>
<dbReference type="Proteomes" id="UP000228987">
    <property type="component" value="Unassembled WGS sequence"/>
</dbReference>
<evidence type="ECO:0000256" key="1">
    <source>
        <dbReference type="ARBA" id="ARBA00023125"/>
    </source>
</evidence>
<dbReference type="InterPro" id="IPR036271">
    <property type="entry name" value="Tet_transcr_reg_TetR-rel_C_sf"/>
</dbReference>
<protein>
    <recommendedName>
        <fullName evidence="3">HTH tetR-type domain-containing protein</fullName>
    </recommendedName>
</protein>
<sequence length="221" mass="25151">MTQTKRKDAKNGSNASETAFLDAAELIFSERGYDGTSMRAIANEANGNVGALHYYFGSKEALIKKTIERRLRPAQEKCIERLEACWPNSTKEAPDIGSILRAYIKPIVDLSIDVNPEFDTLMRRMLNDPSTQVQTMFHQLLDETTFLFIRLLKKCNPSLAKEEFYWRLNSIMGSTNYMFSNRSDLIQLSSGQFSPSDTEQGVEELIYNISTMYMAPSRISE</sequence>
<dbReference type="InterPro" id="IPR041586">
    <property type="entry name" value="PsrA_TetR_C"/>
</dbReference>
<proteinExistence type="predicted"/>
<evidence type="ECO:0000259" key="3">
    <source>
        <dbReference type="PROSITE" id="PS50977"/>
    </source>
</evidence>
<dbReference type="Pfam" id="PF00440">
    <property type="entry name" value="TetR_N"/>
    <property type="match status" value="1"/>
</dbReference>
<dbReference type="PANTHER" id="PTHR30055:SF235">
    <property type="entry name" value="TRANSCRIPTIONAL REGULATORY PROTEIN"/>
    <property type="match status" value="1"/>
</dbReference>
<dbReference type="PROSITE" id="PS50977">
    <property type="entry name" value="HTH_TETR_2"/>
    <property type="match status" value="1"/>
</dbReference>
<dbReference type="EMBL" id="NVWI01000002">
    <property type="protein sequence ID" value="PCJ42653.1"/>
    <property type="molecule type" value="Genomic_DNA"/>
</dbReference>
<accession>A0A2A5CFX7</accession>
<gene>
    <name evidence="4" type="ORF">COA71_03870</name>
</gene>
<dbReference type="SUPFAM" id="SSF48498">
    <property type="entry name" value="Tetracyclin repressor-like, C-terminal domain"/>
    <property type="match status" value="1"/>
</dbReference>
<dbReference type="InterPro" id="IPR009057">
    <property type="entry name" value="Homeodomain-like_sf"/>
</dbReference>
<evidence type="ECO:0000313" key="4">
    <source>
        <dbReference type="EMBL" id="PCJ42653.1"/>
    </source>
</evidence>
<dbReference type="GO" id="GO:0000976">
    <property type="term" value="F:transcription cis-regulatory region binding"/>
    <property type="evidence" value="ECO:0007669"/>
    <property type="project" value="TreeGrafter"/>
</dbReference>
<dbReference type="InterPro" id="IPR001647">
    <property type="entry name" value="HTH_TetR"/>
</dbReference>
<organism evidence="4 5">
    <name type="scientific">SAR86 cluster bacterium</name>
    <dbReference type="NCBI Taxonomy" id="2030880"/>
    <lineage>
        <taxon>Bacteria</taxon>
        <taxon>Pseudomonadati</taxon>
        <taxon>Pseudomonadota</taxon>
        <taxon>Gammaproteobacteria</taxon>
        <taxon>SAR86 cluster</taxon>
    </lineage>
</organism>
<dbReference type="GO" id="GO:0003700">
    <property type="term" value="F:DNA-binding transcription factor activity"/>
    <property type="evidence" value="ECO:0007669"/>
    <property type="project" value="TreeGrafter"/>
</dbReference>
<feature type="DNA-binding region" description="H-T-H motif" evidence="2">
    <location>
        <begin position="37"/>
        <end position="56"/>
    </location>
</feature>
<evidence type="ECO:0000256" key="2">
    <source>
        <dbReference type="PROSITE-ProRule" id="PRU00335"/>
    </source>
</evidence>
<name>A0A2A5CFX7_9GAMM</name>
<dbReference type="Gene3D" id="1.10.357.10">
    <property type="entry name" value="Tetracycline Repressor, domain 2"/>
    <property type="match status" value="1"/>
</dbReference>
<dbReference type="SUPFAM" id="SSF46689">
    <property type="entry name" value="Homeodomain-like"/>
    <property type="match status" value="1"/>
</dbReference>